<reference evidence="2 3" key="1">
    <citation type="submission" date="2024-04" db="EMBL/GenBank/DDBJ databases">
        <authorList>
            <person name="Rising A."/>
            <person name="Reimegard J."/>
            <person name="Sonavane S."/>
            <person name="Akerstrom W."/>
            <person name="Nylinder S."/>
            <person name="Hedman E."/>
            <person name="Kallberg Y."/>
        </authorList>
    </citation>
    <scope>NUCLEOTIDE SEQUENCE [LARGE SCALE GENOMIC DNA]</scope>
</reference>
<protein>
    <recommendedName>
        <fullName evidence="4">Ribosomal protein L33</fullName>
    </recommendedName>
</protein>
<evidence type="ECO:0008006" key="4">
    <source>
        <dbReference type="Google" id="ProtNLM"/>
    </source>
</evidence>
<organism evidence="2 3">
    <name type="scientific">Larinioides sclopetarius</name>
    <dbReference type="NCBI Taxonomy" id="280406"/>
    <lineage>
        <taxon>Eukaryota</taxon>
        <taxon>Metazoa</taxon>
        <taxon>Ecdysozoa</taxon>
        <taxon>Arthropoda</taxon>
        <taxon>Chelicerata</taxon>
        <taxon>Arachnida</taxon>
        <taxon>Araneae</taxon>
        <taxon>Araneomorphae</taxon>
        <taxon>Entelegynae</taxon>
        <taxon>Araneoidea</taxon>
        <taxon>Araneidae</taxon>
        <taxon>Larinioides</taxon>
    </lineage>
</organism>
<sequence>MFRNHQNAKTKDTKLNSEKTLPCLKIIEKKSPKQRT</sequence>
<evidence type="ECO:0000313" key="3">
    <source>
        <dbReference type="Proteomes" id="UP001497382"/>
    </source>
</evidence>
<proteinExistence type="predicted"/>
<evidence type="ECO:0000313" key="2">
    <source>
        <dbReference type="EMBL" id="CAL1266688.1"/>
    </source>
</evidence>
<comment type="caution">
    <text evidence="2">The sequence shown here is derived from an EMBL/GenBank/DDBJ whole genome shotgun (WGS) entry which is preliminary data.</text>
</comment>
<name>A0AAV1Z909_9ARAC</name>
<evidence type="ECO:0000256" key="1">
    <source>
        <dbReference type="SAM" id="MobiDB-lite"/>
    </source>
</evidence>
<feature type="region of interest" description="Disordered" evidence="1">
    <location>
        <begin position="1"/>
        <end position="21"/>
    </location>
</feature>
<dbReference type="EMBL" id="CAXIEN010000024">
    <property type="protein sequence ID" value="CAL1266688.1"/>
    <property type="molecule type" value="Genomic_DNA"/>
</dbReference>
<keyword evidence="3" id="KW-1185">Reference proteome</keyword>
<dbReference type="Proteomes" id="UP001497382">
    <property type="component" value="Unassembled WGS sequence"/>
</dbReference>
<dbReference type="AlphaFoldDB" id="A0AAV1Z909"/>
<gene>
    <name evidence="2" type="ORF">LARSCL_LOCUS3241</name>
</gene>
<accession>A0AAV1Z909</accession>